<dbReference type="AlphaFoldDB" id="A0AAN7KN11"/>
<gene>
    <name evidence="1" type="ORF">SAY87_003170</name>
</gene>
<evidence type="ECO:0000313" key="2">
    <source>
        <dbReference type="Proteomes" id="UP001345219"/>
    </source>
</evidence>
<sequence>MFAARALYLLRRICTRLRSSASSTAFLVNLFARHNAVFQILDSSKPPGTVEAVLKIDANKSEMV</sequence>
<reference evidence="1 2" key="1">
    <citation type="journal article" date="2023" name="Hortic Res">
        <title>Pangenome of water caltrop reveals structural variations and asymmetric subgenome divergence after allopolyploidization.</title>
        <authorList>
            <person name="Zhang X."/>
            <person name="Chen Y."/>
            <person name="Wang L."/>
            <person name="Yuan Y."/>
            <person name="Fang M."/>
            <person name="Shi L."/>
            <person name="Lu R."/>
            <person name="Comes H.P."/>
            <person name="Ma Y."/>
            <person name="Chen Y."/>
            <person name="Huang G."/>
            <person name="Zhou Y."/>
            <person name="Zheng Z."/>
            <person name="Qiu Y."/>
        </authorList>
    </citation>
    <scope>NUCLEOTIDE SEQUENCE [LARGE SCALE GENOMIC DNA]</scope>
    <source>
        <tissue evidence="1">Roots</tissue>
    </source>
</reference>
<accession>A0AAN7KN11</accession>
<keyword evidence="2" id="KW-1185">Reference proteome</keyword>
<dbReference type="Proteomes" id="UP001345219">
    <property type="component" value="Chromosome 3"/>
</dbReference>
<comment type="caution">
    <text evidence="1">The sequence shown here is derived from an EMBL/GenBank/DDBJ whole genome shotgun (WGS) entry which is preliminary data.</text>
</comment>
<protein>
    <submittedName>
        <fullName evidence="1">Uncharacterized protein</fullName>
    </submittedName>
</protein>
<dbReference type="EMBL" id="JAXIOK010000006">
    <property type="protein sequence ID" value="KAK4768029.1"/>
    <property type="molecule type" value="Genomic_DNA"/>
</dbReference>
<evidence type="ECO:0000313" key="1">
    <source>
        <dbReference type="EMBL" id="KAK4768029.1"/>
    </source>
</evidence>
<name>A0AAN7KN11_9MYRT</name>
<proteinExistence type="predicted"/>
<organism evidence="1 2">
    <name type="scientific">Trapa incisa</name>
    <dbReference type="NCBI Taxonomy" id="236973"/>
    <lineage>
        <taxon>Eukaryota</taxon>
        <taxon>Viridiplantae</taxon>
        <taxon>Streptophyta</taxon>
        <taxon>Embryophyta</taxon>
        <taxon>Tracheophyta</taxon>
        <taxon>Spermatophyta</taxon>
        <taxon>Magnoliopsida</taxon>
        <taxon>eudicotyledons</taxon>
        <taxon>Gunneridae</taxon>
        <taxon>Pentapetalae</taxon>
        <taxon>rosids</taxon>
        <taxon>malvids</taxon>
        <taxon>Myrtales</taxon>
        <taxon>Lythraceae</taxon>
        <taxon>Trapa</taxon>
    </lineage>
</organism>